<evidence type="ECO:0000256" key="1">
    <source>
        <dbReference type="SAM" id="MobiDB-lite"/>
    </source>
</evidence>
<evidence type="ECO:0000256" key="2">
    <source>
        <dbReference type="SAM" id="Phobius"/>
    </source>
</evidence>
<dbReference type="EMBL" id="JANPWB010000002">
    <property type="protein sequence ID" value="KAJ1206130.1"/>
    <property type="molecule type" value="Genomic_DNA"/>
</dbReference>
<evidence type="ECO:0000313" key="3">
    <source>
        <dbReference type="EMBL" id="KAJ1206130.1"/>
    </source>
</evidence>
<dbReference type="Proteomes" id="UP001066276">
    <property type="component" value="Chromosome 1_2"/>
</dbReference>
<accession>A0AAV7W1C2</accession>
<keyword evidence="4" id="KW-1185">Reference proteome</keyword>
<keyword evidence="2" id="KW-1133">Transmembrane helix</keyword>
<feature type="transmembrane region" description="Helical" evidence="2">
    <location>
        <begin position="20"/>
        <end position="38"/>
    </location>
</feature>
<protein>
    <submittedName>
        <fullName evidence="3">Uncharacterized protein</fullName>
    </submittedName>
</protein>
<evidence type="ECO:0000313" key="4">
    <source>
        <dbReference type="Proteomes" id="UP001066276"/>
    </source>
</evidence>
<proteinExistence type="predicted"/>
<feature type="compositionally biased region" description="Low complexity" evidence="1">
    <location>
        <begin position="84"/>
        <end position="98"/>
    </location>
</feature>
<feature type="region of interest" description="Disordered" evidence="1">
    <location>
        <begin position="1"/>
        <end position="20"/>
    </location>
</feature>
<feature type="region of interest" description="Disordered" evidence="1">
    <location>
        <begin position="77"/>
        <end position="98"/>
    </location>
</feature>
<sequence length="205" mass="22435">MRCFRNPDSSGPLPRQPKPAGAGHAGLIVAVFPPCFICRRCHRRRGAQKCYAEHHTARPHCGSGSPTVSVTVGPQRHEAAADRAPPAHTTATSGTGTNTALPPLGVMRLIVAFKGLWLQIKDPSDPILGLGHLIFNSVQLSWSLAWPHHPMNHVLACLQQGVDRFPIRAEEGDVVHLQRTLNFFLCVSWCRDPSDVRVLPDVLCE</sequence>
<keyword evidence="2" id="KW-0472">Membrane</keyword>
<comment type="caution">
    <text evidence="3">The sequence shown here is derived from an EMBL/GenBank/DDBJ whole genome shotgun (WGS) entry which is preliminary data.</text>
</comment>
<organism evidence="3 4">
    <name type="scientific">Pleurodeles waltl</name>
    <name type="common">Iberian ribbed newt</name>
    <dbReference type="NCBI Taxonomy" id="8319"/>
    <lineage>
        <taxon>Eukaryota</taxon>
        <taxon>Metazoa</taxon>
        <taxon>Chordata</taxon>
        <taxon>Craniata</taxon>
        <taxon>Vertebrata</taxon>
        <taxon>Euteleostomi</taxon>
        <taxon>Amphibia</taxon>
        <taxon>Batrachia</taxon>
        <taxon>Caudata</taxon>
        <taxon>Salamandroidea</taxon>
        <taxon>Salamandridae</taxon>
        <taxon>Pleurodelinae</taxon>
        <taxon>Pleurodeles</taxon>
    </lineage>
</organism>
<keyword evidence="2" id="KW-0812">Transmembrane</keyword>
<dbReference type="AlphaFoldDB" id="A0AAV7W1C2"/>
<gene>
    <name evidence="3" type="ORF">NDU88_001539</name>
</gene>
<name>A0AAV7W1C2_PLEWA</name>
<reference evidence="3" key="1">
    <citation type="journal article" date="2022" name="bioRxiv">
        <title>Sequencing and chromosome-scale assembly of the giantPleurodeles waltlgenome.</title>
        <authorList>
            <person name="Brown T."/>
            <person name="Elewa A."/>
            <person name="Iarovenko S."/>
            <person name="Subramanian E."/>
            <person name="Araus A.J."/>
            <person name="Petzold A."/>
            <person name="Susuki M."/>
            <person name="Suzuki K.-i.T."/>
            <person name="Hayashi T."/>
            <person name="Toyoda A."/>
            <person name="Oliveira C."/>
            <person name="Osipova E."/>
            <person name="Leigh N.D."/>
            <person name="Simon A."/>
            <person name="Yun M.H."/>
        </authorList>
    </citation>
    <scope>NUCLEOTIDE SEQUENCE</scope>
    <source>
        <strain evidence="3">20211129_DDA</strain>
        <tissue evidence="3">Liver</tissue>
    </source>
</reference>